<name>A0AA38X558_9EURO</name>
<dbReference type="PROSITE" id="PS50142">
    <property type="entry name" value="RNASE_3_2"/>
    <property type="match status" value="1"/>
</dbReference>
<protein>
    <recommendedName>
        <fullName evidence="1">RNase III domain-containing protein</fullName>
    </recommendedName>
</protein>
<evidence type="ECO:0000259" key="1">
    <source>
        <dbReference type="PROSITE" id="PS50142"/>
    </source>
</evidence>
<evidence type="ECO:0000313" key="2">
    <source>
        <dbReference type="EMBL" id="KAJ9607035.1"/>
    </source>
</evidence>
<dbReference type="GO" id="GO:0004525">
    <property type="term" value="F:ribonuclease III activity"/>
    <property type="evidence" value="ECO:0007669"/>
    <property type="project" value="InterPro"/>
</dbReference>
<dbReference type="GO" id="GO:0006396">
    <property type="term" value="P:RNA processing"/>
    <property type="evidence" value="ECO:0007669"/>
    <property type="project" value="InterPro"/>
</dbReference>
<reference evidence="2" key="1">
    <citation type="submission" date="2022-10" db="EMBL/GenBank/DDBJ databases">
        <title>Culturing micro-colonial fungi from biological soil crusts in the Mojave desert and describing Neophaeococcomyces mojavensis, and introducing the new genera and species Taxawa tesnikishii.</title>
        <authorList>
            <person name="Kurbessoian T."/>
            <person name="Stajich J.E."/>
        </authorList>
    </citation>
    <scope>NUCLEOTIDE SEQUENCE</scope>
    <source>
        <strain evidence="2">TK_41</strain>
    </source>
</reference>
<dbReference type="EMBL" id="JAPDRK010000012">
    <property type="protein sequence ID" value="KAJ9607035.1"/>
    <property type="molecule type" value="Genomic_DNA"/>
</dbReference>
<evidence type="ECO:0000313" key="3">
    <source>
        <dbReference type="Proteomes" id="UP001172673"/>
    </source>
</evidence>
<sequence length="151" mass="16654">MASLTNEYRVQKAADILGRHFRNVDYGSEALLAPHRETDQNGSEIASDGNRRLALLGRSVIETVLLTRWYYGGAERRSADTMINTLASKGAFADLALQNGLDSCVKRSRRQESGIMKPKTLKLTITAIIGAIFLDSGFNYGEVETVMERIG</sequence>
<comment type="caution">
    <text evidence="2">The sequence shown here is derived from an EMBL/GenBank/DDBJ whole genome shotgun (WGS) entry which is preliminary data.</text>
</comment>
<dbReference type="InterPro" id="IPR000999">
    <property type="entry name" value="RNase_III_dom"/>
</dbReference>
<organism evidence="2 3">
    <name type="scientific">Cladophialophora chaetospira</name>
    <dbReference type="NCBI Taxonomy" id="386627"/>
    <lineage>
        <taxon>Eukaryota</taxon>
        <taxon>Fungi</taxon>
        <taxon>Dikarya</taxon>
        <taxon>Ascomycota</taxon>
        <taxon>Pezizomycotina</taxon>
        <taxon>Eurotiomycetes</taxon>
        <taxon>Chaetothyriomycetidae</taxon>
        <taxon>Chaetothyriales</taxon>
        <taxon>Herpotrichiellaceae</taxon>
        <taxon>Cladophialophora</taxon>
    </lineage>
</organism>
<dbReference type="Pfam" id="PF14622">
    <property type="entry name" value="Ribonucleas_3_3"/>
    <property type="match status" value="1"/>
</dbReference>
<dbReference type="InterPro" id="IPR036389">
    <property type="entry name" value="RNase_III_sf"/>
</dbReference>
<dbReference type="Proteomes" id="UP001172673">
    <property type="component" value="Unassembled WGS sequence"/>
</dbReference>
<proteinExistence type="predicted"/>
<dbReference type="SUPFAM" id="SSF69065">
    <property type="entry name" value="RNase III domain-like"/>
    <property type="match status" value="1"/>
</dbReference>
<dbReference type="AlphaFoldDB" id="A0AA38X558"/>
<keyword evidence="3" id="KW-1185">Reference proteome</keyword>
<feature type="domain" description="RNase III" evidence="1">
    <location>
        <begin position="10"/>
        <end position="137"/>
    </location>
</feature>
<dbReference type="Gene3D" id="1.10.1520.10">
    <property type="entry name" value="Ribonuclease III domain"/>
    <property type="match status" value="1"/>
</dbReference>
<gene>
    <name evidence="2" type="ORF">H2200_008107</name>
</gene>
<accession>A0AA38X558</accession>